<organism evidence="11 12">
    <name type="scientific">Pristionchus entomophagus</name>
    <dbReference type="NCBI Taxonomy" id="358040"/>
    <lineage>
        <taxon>Eukaryota</taxon>
        <taxon>Metazoa</taxon>
        <taxon>Ecdysozoa</taxon>
        <taxon>Nematoda</taxon>
        <taxon>Chromadorea</taxon>
        <taxon>Rhabditida</taxon>
        <taxon>Rhabditina</taxon>
        <taxon>Diplogasteromorpha</taxon>
        <taxon>Diplogasteroidea</taxon>
        <taxon>Neodiplogasteridae</taxon>
        <taxon>Pristionchus</taxon>
    </lineage>
</organism>
<keyword evidence="4" id="KW-0770">Synapse</keyword>
<proteinExistence type="predicted"/>
<evidence type="ECO:0000256" key="3">
    <source>
        <dbReference type="ARBA" id="ARBA00022553"/>
    </source>
</evidence>
<dbReference type="GO" id="GO:0007274">
    <property type="term" value="P:neuromuscular synaptic transmission"/>
    <property type="evidence" value="ECO:0007669"/>
    <property type="project" value="TreeGrafter"/>
</dbReference>
<dbReference type="EMBL" id="BTSX01000004">
    <property type="protein sequence ID" value="GMS95359.1"/>
    <property type="molecule type" value="Genomic_DNA"/>
</dbReference>
<keyword evidence="6" id="KW-0206">Cytoskeleton</keyword>
<accession>A0AAV5TM45</accession>
<evidence type="ECO:0000313" key="12">
    <source>
        <dbReference type="Proteomes" id="UP001432027"/>
    </source>
</evidence>
<evidence type="ECO:0008006" key="13">
    <source>
        <dbReference type="Google" id="ProtNLM"/>
    </source>
</evidence>
<name>A0AAV5TM45_9BILA</name>
<evidence type="ECO:0000256" key="6">
    <source>
        <dbReference type="ARBA" id="ARBA00023212"/>
    </source>
</evidence>
<evidence type="ECO:0000256" key="4">
    <source>
        <dbReference type="ARBA" id="ARBA00023018"/>
    </source>
</evidence>
<gene>
    <name evidence="11" type="ORF">PENTCL1PPCAC_17534</name>
</gene>
<dbReference type="Proteomes" id="UP001432027">
    <property type="component" value="Unassembled WGS sequence"/>
</dbReference>
<evidence type="ECO:0000313" key="11">
    <source>
        <dbReference type="EMBL" id="GMS95359.1"/>
    </source>
</evidence>
<evidence type="ECO:0000256" key="2">
    <source>
        <dbReference type="ARBA" id="ARBA00022490"/>
    </source>
</evidence>
<evidence type="ECO:0000256" key="7">
    <source>
        <dbReference type="ARBA" id="ARBA00023273"/>
    </source>
</evidence>
<dbReference type="PANTHER" id="PTHR18861:SF0">
    <property type="entry name" value="BRUCHPILOT, ISOFORM J"/>
    <property type="match status" value="1"/>
</dbReference>
<dbReference type="Pfam" id="PF10174">
    <property type="entry name" value="Cast"/>
    <property type="match status" value="3"/>
</dbReference>
<keyword evidence="5 9" id="KW-0175">Coiled coil</keyword>
<dbReference type="GO" id="GO:0048788">
    <property type="term" value="C:cytoskeleton of presynaptic active zone"/>
    <property type="evidence" value="ECO:0007669"/>
    <property type="project" value="TreeGrafter"/>
</dbReference>
<keyword evidence="2" id="KW-0963">Cytoplasm</keyword>
<evidence type="ECO:0000256" key="10">
    <source>
        <dbReference type="SAM" id="MobiDB-lite"/>
    </source>
</evidence>
<feature type="coiled-coil region" evidence="9">
    <location>
        <begin position="527"/>
        <end position="664"/>
    </location>
</feature>
<dbReference type="AlphaFoldDB" id="A0AAV5TM45"/>
<feature type="region of interest" description="Disordered" evidence="10">
    <location>
        <begin position="705"/>
        <end position="767"/>
    </location>
</feature>
<keyword evidence="7" id="KW-0966">Cell projection</keyword>
<dbReference type="GO" id="GO:0048167">
    <property type="term" value="P:regulation of synaptic plasticity"/>
    <property type="evidence" value="ECO:0007669"/>
    <property type="project" value="TreeGrafter"/>
</dbReference>
<dbReference type="GO" id="GO:0098882">
    <property type="term" value="F:structural constituent of presynaptic active zone"/>
    <property type="evidence" value="ECO:0007669"/>
    <property type="project" value="TreeGrafter"/>
</dbReference>
<keyword evidence="3" id="KW-0597">Phosphoprotein</keyword>
<feature type="coiled-coil region" evidence="9">
    <location>
        <begin position="335"/>
        <end position="397"/>
    </location>
</feature>
<evidence type="ECO:0000256" key="1">
    <source>
        <dbReference type="ARBA" id="ARBA00004245"/>
    </source>
</evidence>
<dbReference type="Gene3D" id="1.10.287.1490">
    <property type="match status" value="1"/>
</dbReference>
<dbReference type="GO" id="GO:0030424">
    <property type="term" value="C:axon"/>
    <property type="evidence" value="ECO:0007669"/>
    <property type="project" value="UniProtKB-SubCell"/>
</dbReference>
<sequence>MWNTPGPAPSSSRESRYLRPYQSALLRQHRSMDDPDGLYGLEDGTFLPPLSISTSIHPPLPPLRSSAPLSNPISTTHSFWQHQQPTTASGFATSSLKGYSLEAEYEQLRQEYTATLEKLNETMFSIKTFWSPELKRERQMRREEQTRMAMLERRLTEAGRNQGSLEGGLSMEMEEEIMTMQDTIGRLQEGLRNKEEHIASLCVNDTNGSGRALEKTLQRLDDANQRNVNLHDQILQLRNNLATKPRDFTEKGTTSHELVTIRMKMERSEVELSEKKTELMTCQTRLRNAEDELNELRSHVHLLKDTATSKEEQSTLLLGDVEALRSKLGHRHREIEQKEDQLMKMHKEITDVKTESADRMESIRKLESRSSQVLGRLEHIEGQLREREKEIEILKQKLAAHPDTHREREWNARLEEGARERSRLQKAVDEVRITAEKEHKSQLETYQAEVSHYHSPALLFFLFSSPLKVSLLRQSVETLEKELADRDVLLESQNEKIGDLSKDLSGAHNRIEEAMVDKGTQEIRIELESARGEVNKLLKMLHTMEKEKATLTAKCKQLLGEKDATGSEELHGISGNSNVKQRIQELEEALAESVSITAEREVHLNQEKQVLHQTSNQLAEARRENKELRSRLSAVAGEGHEALLKSVEVERRQHMEQLYQLKQEALLSAISEKEAHIALLERSNAPPNEIEPIRRQKEALMRKLQEENERRSFLHRPSSSSGRLPPPQMNLSSTIIPGNVSGMGTLPKGVQSHPSQVQDNGDDGIWA</sequence>
<feature type="coiled-coil region" evidence="9">
    <location>
        <begin position="213"/>
        <end position="240"/>
    </location>
</feature>
<evidence type="ECO:0000256" key="8">
    <source>
        <dbReference type="ARBA" id="ARBA00034106"/>
    </source>
</evidence>
<comment type="subcellular location">
    <subcellularLocation>
        <location evidence="1">Cytoplasm</location>
        <location evidence="1">Cytoskeleton</location>
    </subcellularLocation>
    <subcellularLocation>
        <location evidence="8">Presynapse</location>
    </subcellularLocation>
</comment>
<keyword evidence="12" id="KW-1185">Reference proteome</keyword>
<feature type="coiled-coil region" evidence="9">
    <location>
        <begin position="102"/>
        <end position="161"/>
    </location>
</feature>
<protein>
    <recommendedName>
        <fullName evidence="13">Elks-1</fullName>
    </recommendedName>
</protein>
<dbReference type="PANTHER" id="PTHR18861">
    <property type="entry name" value="ELKS/RAB6-INTERACTING/CAST PROTEIN"/>
    <property type="match status" value="1"/>
</dbReference>
<feature type="coiled-coil region" evidence="9">
    <location>
        <begin position="272"/>
        <end position="306"/>
    </location>
</feature>
<evidence type="ECO:0000256" key="5">
    <source>
        <dbReference type="ARBA" id="ARBA00023054"/>
    </source>
</evidence>
<comment type="caution">
    <text evidence="11">The sequence shown here is derived from an EMBL/GenBank/DDBJ whole genome shotgun (WGS) entry which is preliminary data.</text>
</comment>
<dbReference type="InterPro" id="IPR019323">
    <property type="entry name" value="ELKS/CAST"/>
</dbReference>
<reference evidence="11" key="1">
    <citation type="submission" date="2023-10" db="EMBL/GenBank/DDBJ databases">
        <title>Genome assembly of Pristionchus species.</title>
        <authorList>
            <person name="Yoshida K."/>
            <person name="Sommer R.J."/>
        </authorList>
    </citation>
    <scope>NUCLEOTIDE SEQUENCE</scope>
    <source>
        <strain evidence="11">RS0144</strain>
    </source>
</reference>
<evidence type="ECO:0000256" key="9">
    <source>
        <dbReference type="SAM" id="Coils"/>
    </source>
</evidence>